<evidence type="ECO:0000313" key="3">
    <source>
        <dbReference type="EMBL" id="PQA56781.1"/>
    </source>
</evidence>
<keyword evidence="1" id="KW-0732">Signal</keyword>
<gene>
    <name evidence="3" type="ORF">C5O19_15680</name>
</gene>
<dbReference type="GO" id="GO:0016787">
    <property type="term" value="F:hydrolase activity"/>
    <property type="evidence" value="ECO:0007669"/>
    <property type="project" value="UniProtKB-KW"/>
</dbReference>
<keyword evidence="3" id="KW-0378">Hydrolase</keyword>
<name>A0A2S7IJJ9_9BACT</name>
<organism evidence="3 4">
    <name type="scientific">Siphonobacter curvatus</name>
    <dbReference type="NCBI Taxonomy" id="2094562"/>
    <lineage>
        <taxon>Bacteria</taxon>
        <taxon>Pseudomonadati</taxon>
        <taxon>Bacteroidota</taxon>
        <taxon>Cytophagia</taxon>
        <taxon>Cytophagales</taxon>
        <taxon>Cytophagaceae</taxon>
        <taxon>Siphonobacter</taxon>
    </lineage>
</organism>
<dbReference type="InterPro" id="IPR012338">
    <property type="entry name" value="Beta-lactam/transpept-like"/>
</dbReference>
<dbReference type="Gene3D" id="3.40.710.10">
    <property type="entry name" value="DD-peptidase/beta-lactamase superfamily"/>
    <property type="match status" value="1"/>
</dbReference>
<dbReference type="InterPro" id="IPR050789">
    <property type="entry name" value="Diverse_Enzym_Activities"/>
</dbReference>
<reference evidence="4" key="1">
    <citation type="submission" date="2018-02" db="EMBL/GenBank/DDBJ databases">
        <title>Genome sequencing of Solimonas sp. HR-BB.</title>
        <authorList>
            <person name="Lee Y."/>
            <person name="Jeon C.O."/>
        </authorList>
    </citation>
    <scope>NUCLEOTIDE SEQUENCE [LARGE SCALE GENOMIC DNA]</scope>
    <source>
        <strain evidence="4">HR-U</strain>
    </source>
</reference>
<evidence type="ECO:0000313" key="4">
    <source>
        <dbReference type="Proteomes" id="UP000239590"/>
    </source>
</evidence>
<keyword evidence="4" id="KW-1185">Reference proteome</keyword>
<dbReference type="OrthoDB" id="1185352at2"/>
<accession>A0A2S7IJJ9</accession>
<dbReference type="AlphaFoldDB" id="A0A2S7IJJ9"/>
<dbReference type="EMBL" id="PTRA01000002">
    <property type="protein sequence ID" value="PQA56781.1"/>
    <property type="molecule type" value="Genomic_DNA"/>
</dbReference>
<comment type="caution">
    <text evidence="3">The sequence shown here is derived from an EMBL/GenBank/DDBJ whole genome shotgun (WGS) entry which is preliminary data.</text>
</comment>
<dbReference type="PANTHER" id="PTHR43283:SF7">
    <property type="entry name" value="BETA-LACTAMASE-RELATED DOMAIN-CONTAINING PROTEIN"/>
    <property type="match status" value="1"/>
</dbReference>
<evidence type="ECO:0000259" key="2">
    <source>
        <dbReference type="Pfam" id="PF00144"/>
    </source>
</evidence>
<dbReference type="SUPFAM" id="SSF56601">
    <property type="entry name" value="beta-lactamase/transpeptidase-like"/>
    <property type="match status" value="1"/>
</dbReference>
<sequence>MRFYVRLALFWLYCLPLQAQLVQNQGITSSLHRANQGKILFTSREISPAEVQTRDFLTRYQLTNRSNLFMTVFLANSLTNYLHALAPTLSADSLTKVGNYQFSFFVDHQLIYQTNLHPGAPYARIKNEETVISKPLIDNQHEGRWWSQSAWNRFMNQGGDQALTEGEHLFTLEIRPYLTLSQVLVGPILAQGEVQLEVKRKPSFNLDTVRLTTPQPYPGLHVSTDSFDTRRIKELRGTIEAGVFKHITSIVVLKQGRILLEEYFNGTNRSTLHDVRSVGKSFASTLTGIAQAEGYVHEKQTLREFYDLKSFSHYSAAKASTTLYELLTMSSAFDGDDDNMDSPGNEEYMYPEPNWITFTLNLPVLPAKYQGKWHYFTAGVVLLGDILNKQVPQNLETYAQNKLFNPLEIRQYRWPYTPQKVVSTAGGIQLNALDLAKYGQLYKNKGKWQGRQLVPEAWVTKTFTKHQAIPGRSQEYYGYLFWNKTYTVQGKRLETYYCTGNGGNKIFVFTDRPLVVVVTATAYNTSYAHAQVDRLMQDYLLPAVLK</sequence>
<feature type="domain" description="Beta-lactamase-related" evidence="2">
    <location>
        <begin position="249"/>
        <end position="525"/>
    </location>
</feature>
<proteinExistence type="predicted"/>
<dbReference type="InterPro" id="IPR001466">
    <property type="entry name" value="Beta-lactam-related"/>
</dbReference>
<dbReference type="Proteomes" id="UP000239590">
    <property type="component" value="Unassembled WGS sequence"/>
</dbReference>
<protein>
    <submittedName>
        <fullName evidence="3">Serine hydrolase</fullName>
    </submittedName>
</protein>
<dbReference type="Pfam" id="PF00144">
    <property type="entry name" value="Beta-lactamase"/>
    <property type="match status" value="1"/>
</dbReference>
<dbReference type="RefSeq" id="WP_104714293.1">
    <property type="nucleotide sequence ID" value="NZ_PTRA01000002.1"/>
</dbReference>
<feature type="chain" id="PRO_5015430559" evidence="1">
    <location>
        <begin position="20"/>
        <end position="546"/>
    </location>
</feature>
<evidence type="ECO:0000256" key="1">
    <source>
        <dbReference type="SAM" id="SignalP"/>
    </source>
</evidence>
<feature type="signal peptide" evidence="1">
    <location>
        <begin position="1"/>
        <end position="19"/>
    </location>
</feature>
<dbReference type="PANTHER" id="PTHR43283">
    <property type="entry name" value="BETA-LACTAMASE-RELATED"/>
    <property type="match status" value="1"/>
</dbReference>